<accession>A0A0E9SS80</accession>
<sequence length="75" mass="8648">MSLYIHYAYIDIACLYRTYVHNDYVTLQDAWPHSLYFLTESVLIQLAHAKSICPDSPIMATIDSSKMSLTLKFSQ</sequence>
<dbReference type="AlphaFoldDB" id="A0A0E9SS80"/>
<reference evidence="1" key="2">
    <citation type="journal article" date="2015" name="Fish Shellfish Immunol.">
        <title>Early steps in the European eel (Anguilla anguilla)-Vibrio vulnificus interaction in the gills: Role of the RtxA13 toxin.</title>
        <authorList>
            <person name="Callol A."/>
            <person name="Pajuelo D."/>
            <person name="Ebbesson L."/>
            <person name="Teles M."/>
            <person name="MacKenzie S."/>
            <person name="Amaro C."/>
        </authorList>
    </citation>
    <scope>NUCLEOTIDE SEQUENCE</scope>
</reference>
<protein>
    <submittedName>
        <fullName evidence="1">Uncharacterized protein</fullName>
    </submittedName>
</protein>
<evidence type="ECO:0000313" key="1">
    <source>
        <dbReference type="EMBL" id="JAH43510.1"/>
    </source>
</evidence>
<reference evidence="1" key="1">
    <citation type="submission" date="2014-11" db="EMBL/GenBank/DDBJ databases">
        <authorList>
            <person name="Amaro Gonzalez C."/>
        </authorList>
    </citation>
    <scope>NUCLEOTIDE SEQUENCE</scope>
</reference>
<proteinExistence type="predicted"/>
<organism evidence="1">
    <name type="scientific">Anguilla anguilla</name>
    <name type="common">European freshwater eel</name>
    <name type="synonym">Muraena anguilla</name>
    <dbReference type="NCBI Taxonomy" id="7936"/>
    <lineage>
        <taxon>Eukaryota</taxon>
        <taxon>Metazoa</taxon>
        <taxon>Chordata</taxon>
        <taxon>Craniata</taxon>
        <taxon>Vertebrata</taxon>
        <taxon>Euteleostomi</taxon>
        <taxon>Actinopterygii</taxon>
        <taxon>Neopterygii</taxon>
        <taxon>Teleostei</taxon>
        <taxon>Anguilliformes</taxon>
        <taxon>Anguillidae</taxon>
        <taxon>Anguilla</taxon>
    </lineage>
</organism>
<name>A0A0E9SS80_ANGAN</name>
<dbReference type="EMBL" id="GBXM01065067">
    <property type="protein sequence ID" value="JAH43510.1"/>
    <property type="molecule type" value="Transcribed_RNA"/>
</dbReference>